<dbReference type="Proteomes" id="UP000050761">
    <property type="component" value="Unassembled WGS sequence"/>
</dbReference>
<keyword evidence="2" id="KW-1185">Reference proteome</keyword>
<dbReference type="WBParaSite" id="HPBE_0001461601-mRNA-1">
    <property type="protein sequence ID" value="HPBE_0001461601-mRNA-1"/>
    <property type="gene ID" value="HPBE_0001461601"/>
</dbReference>
<protein>
    <submittedName>
        <fullName evidence="3">DUF1367 family protein</fullName>
    </submittedName>
</protein>
<dbReference type="EMBL" id="UZAH01028453">
    <property type="protein sequence ID" value="VDP00241.1"/>
    <property type="molecule type" value="Genomic_DNA"/>
</dbReference>
<name>A0A183G0J1_HELPZ</name>
<accession>A0A3P7ZKH5</accession>
<sequence>MDVTQRKVIDDIEDQQPCPTGTAVERHTFHRCSQMTWRVLSMWRVAQSAGEADLMARRNRFWALFRAEAN</sequence>
<reference evidence="3" key="2">
    <citation type="submission" date="2019-09" db="UniProtKB">
        <authorList>
            <consortium name="WormBaseParasite"/>
        </authorList>
    </citation>
    <scope>IDENTIFICATION</scope>
</reference>
<gene>
    <name evidence="1" type="ORF">HPBE_LOCUS14617</name>
</gene>
<evidence type="ECO:0000313" key="1">
    <source>
        <dbReference type="EMBL" id="VDP00241.1"/>
    </source>
</evidence>
<evidence type="ECO:0000313" key="2">
    <source>
        <dbReference type="Proteomes" id="UP000050761"/>
    </source>
</evidence>
<reference evidence="1 2" key="1">
    <citation type="submission" date="2018-11" db="EMBL/GenBank/DDBJ databases">
        <authorList>
            <consortium name="Pathogen Informatics"/>
        </authorList>
    </citation>
    <scope>NUCLEOTIDE SEQUENCE [LARGE SCALE GENOMIC DNA]</scope>
</reference>
<evidence type="ECO:0000313" key="3">
    <source>
        <dbReference type="WBParaSite" id="HPBE_0001461601-mRNA-1"/>
    </source>
</evidence>
<proteinExistence type="predicted"/>
<accession>A0A183G0J1</accession>
<organism evidence="2 3">
    <name type="scientific">Heligmosomoides polygyrus</name>
    <name type="common">Parasitic roundworm</name>
    <dbReference type="NCBI Taxonomy" id="6339"/>
    <lineage>
        <taxon>Eukaryota</taxon>
        <taxon>Metazoa</taxon>
        <taxon>Ecdysozoa</taxon>
        <taxon>Nematoda</taxon>
        <taxon>Chromadorea</taxon>
        <taxon>Rhabditida</taxon>
        <taxon>Rhabditina</taxon>
        <taxon>Rhabditomorpha</taxon>
        <taxon>Strongyloidea</taxon>
        <taxon>Heligmosomidae</taxon>
        <taxon>Heligmosomoides</taxon>
    </lineage>
</organism>
<dbReference type="AlphaFoldDB" id="A0A183G0J1"/>